<name>A0ABT9NSV1_9ACTN</name>
<feature type="region of interest" description="Disordered" evidence="1">
    <location>
        <begin position="1"/>
        <end position="24"/>
    </location>
</feature>
<keyword evidence="2" id="KW-1133">Transmembrane helix</keyword>
<keyword evidence="2" id="KW-0472">Membrane</keyword>
<evidence type="ECO:0000313" key="3">
    <source>
        <dbReference type="EMBL" id="MDP9823492.1"/>
    </source>
</evidence>
<evidence type="ECO:0000313" key="4">
    <source>
        <dbReference type="Proteomes" id="UP001240447"/>
    </source>
</evidence>
<comment type="caution">
    <text evidence="3">The sequence shown here is derived from an EMBL/GenBank/DDBJ whole genome shotgun (WGS) entry which is preliminary data.</text>
</comment>
<keyword evidence="4" id="KW-1185">Reference proteome</keyword>
<feature type="compositionally biased region" description="Gly residues" evidence="1">
    <location>
        <begin position="304"/>
        <end position="316"/>
    </location>
</feature>
<sequence>MSESHPPVAPAGEPLGGGPAPAQRSSRRGLAVVGAAVAVAVAGGGAYAAWSFLSTGAQPAEVLPASTLGYVAVDVDPGGAQKIEAFRTLRKFPALQEELGLDTDDDLRELIVDEFLSGSDCDLSFENDFAPWVGKKLAMAAVPGAGDDEVTPVIVVEVSDEEAATTGLTAVRECSDDLGWAFQDGFVLVSPTEAQAAAVADEVADGSTLADDEGFSTWVDEAGGGGFVTGYVAPTATPYLLDAFDGLSDLASLPGAALPGLGGPATPGITPENPFADMSDAELEAMGIDPDLVEELYGSDDGDAGGLGSGGLGGLPGAEELEERIGEEREQLEEALADFEGAGMSLRFDDGAARLEAVAGGLGNATDETPAVSDLVGSLPAATGVLIAMSVNGEWAESVTSTLTDLLGEGLVGDIERATGLDLPGDAQTLLGDAVALVIDGRFDAREFTNSFDPSTLPVGLRILGDPDEIGDVVEKLLSSLGADAQLVTVEKGEDGVAVGLDPAWVASLAEDGDIGDNDRYDDVVSGDGDPASVFFIDFDAPWFTSLSEALTGGDLPEVDENLEPLKALGISSWVDEDQSRLVLELATD</sequence>
<feature type="region of interest" description="Disordered" evidence="1">
    <location>
        <begin position="295"/>
        <end position="317"/>
    </location>
</feature>
<evidence type="ECO:0000256" key="2">
    <source>
        <dbReference type="SAM" id="Phobius"/>
    </source>
</evidence>
<keyword evidence="2" id="KW-0812">Transmembrane</keyword>
<accession>A0ABT9NSV1</accession>
<dbReference type="Pfam" id="PF11832">
    <property type="entry name" value="DUF3352"/>
    <property type="match status" value="1"/>
</dbReference>
<gene>
    <name evidence="3" type="ORF">J2S59_003301</name>
</gene>
<protein>
    <recommendedName>
        <fullName evidence="5">DUF3352 domain-containing protein</fullName>
    </recommendedName>
</protein>
<dbReference type="Proteomes" id="UP001240447">
    <property type="component" value="Unassembled WGS sequence"/>
</dbReference>
<organism evidence="3 4">
    <name type="scientific">Nocardioides massiliensis</name>
    <dbReference type="NCBI Taxonomy" id="1325935"/>
    <lineage>
        <taxon>Bacteria</taxon>
        <taxon>Bacillati</taxon>
        <taxon>Actinomycetota</taxon>
        <taxon>Actinomycetes</taxon>
        <taxon>Propionibacteriales</taxon>
        <taxon>Nocardioidaceae</taxon>
        <taxon>Nocardioides</taxon>
    </lineage>
</organism>
<dbReference type="EMBL" id="JAUSQM010000001">
    <property type="protein sequence ID" value="MDP9823492.1"/>
    <property type="molecule type" value="Genomic_DNA"/>
</dbReference>
<evidence type="ECO:0008006" key="5">
    <source>
        <dbReference type="Google" id="ProtNLM"/>
    </source>
</evidence>
<dbReference type="InterPro" id="IPR021787">
    <property type="entry name" value="DUF3352"/>
</dbReference>
<proteinExistence type="predicted"/>
<reference evidence="3 4" key="1">
    <citation type="submission" date="2023-07" db="EMBL/GenBank/DDBJ databases">
        <title>Sequencing the genomes of 1000 actinobacteria strains.</title>
        <authorList>
            <person name="Klenk H.-P."/>
        </authorList>
    </citation>
    <scope>NUCLEOTIDE SEQUENCE [LARGE SCALE GENOMIC DNA]</scope>
    <source>
        <strain evidence="3 4">GD13</strain>
    </source>
</reference>
<evidence type="ECO:0000256" key="1">
    <source>
        <dbReference type="SAM" id="MobiDB-lite"/>
    </source>
</evidence>
<feature type="transmembrane region" description="Helical" evidence="2">
    <location>
        <begin position="30"/>
        <end position="50"/>
    </location>
</feature>
<dbReference type="RefSeq" id="WP_068122515.1">
    <property type="nucleotide sequence ID" value="NZ_CCXJ01000601.1"/>
</dbReference>